<keyword evidence="3" id="KW-1185">Reference proteome</keyword>
<accession>A0A0R3E5A3</accession>
<dbReference type="Proteomes" id="UP000051936">
    <property type="component" value="Unassembled WGS sequence"/>
</dbReference>
<comment type="caution">
    <text evidence="2">The sequence shown here is derived from an EMBL/GenBank/DDBJ whole genome shotgun (WGS) entry which is preliminary data.</text>
</comment>
<feature type="signal peptide" evidence="1">
    <location>
        <begin position="1"/>
        <end position="21"/>
    </location>
</feature>
<keyword evidence="1" id="KW-0732">Signal</keyword>
<organism evidence="2 3">
    <name type="scientific">Bradyrhizobium manausense</name>
    <dbReference type="NCBI Taxonomy" id="989370"/>
    <lineage>
        <taxon>Bacteria</taxon>
        <taxon>Pseudomonadati</taxon>
        <taxon>Pseudomonadota</taxon>
        <taxon>Alphaproteobacteria</taxon>
        <taxon>Hyphomicrobiales</taxon>
        <taxon>Nitrobacteraceae</taxon>
        <taxon>Bradyrhizobium</taxon>
    </lineage>
</organism>
<dbReference type="EMBL" id="LJYG01000015">
    <property type="protein sequence ID" value="KRQ17353.1"/>
    <property type="molecule type" value="Genomic_DNA"/>
</dbReference>
<dbReference type="AlphaFoldDB" id="A0A0R3E5A3"/>
<gene>
    <name evidence="2" type="ORF">AOQ71_02395</name>
</gene>
<protein>
    <recommendedName>
        <fullName evidence="4">Pilus formation protein N-terminal domain-containing protein</fullName>
    </recommendedName>
</protein>
<evidence type="ECO:0008006" key="4">
    <source>
        <dbReference type="Google" id="ProtNLM"/>
    </source>
</evidence>
<feature type="chain" id="PRO_5006436079" description="Pilus formation protein N-terminal domain-containing protein" evidence="1">
    <location>
        <begin position="22"/>
        <end position="114"/>
    </location>
</feature>
<proteinExistence type="predicted"/>
<evidence type="ECO:0000313" key="3">
    <source>
        <dbReference type="Proteomes" id="UP000051936"/>
    </source>
</evidence>
<dbReference type="OrthoDB" id="8253609at2"/>
<evidence type="ECO:0000313" key="2">
    <source>
        <dbReference type="EMBL" id="KRQ17353.1"/>
    </source>
</evidence>
<evidence type="ECO:0000256" key="1">
    <source>
        <dbReference type="SAM" id="SignalP"/>
    </source>
</evidence>
<sequence length="114" mass="11699">MKRMFLMVTAISIIGSVAVNHANGCALQRPTFEVTGFPISGHQVAVLGSAQVEESAAAPTLMLGGMPASPSQIEILTRPPKTRKIVEASADAGLLTVGVARPSRSVGEAPCGSE</sequence>
<dbReference type="RefSeq" id="WP_057741236.1">
    <property type="nucleotide sequence ID" value="NZ_LJYG01000015.1"/>
</dbReference>
<name>A0A0R3E5A3_9BRAD</name>
<reference evidence="2 3" key="1">
    <citation type="submission" date="2015-09" db="EMBL/GenBank/DDBJ databases">
        <title>Draft Genome Sequence of Bradyrhizobium manausense Strain BR 3351T, a Novel Symbiotic Nitrogen-Fixing Alphaproteobacterium Isolated from Brazilian Amazon Rain Forest.</title>
        <authorList>
            <person name="De Araujo J.L."/>
            <person name="Zilli J.E."/>
        </authorList>
    </citation>
    <scope>NUCLEOTIDE SEQUENCE [LARGE SCALE GENOMIC DNA]</scope>
    <source>
        <strain evidence="2 3">BR3351</strain>
    </source>
</reference>